<feature type="compositionally biased region" description="Basic and acidic residues" evidence="1">
    <location>
        <begin position="57"/>
        <end position="67"/>
    </location>
</feature>
<accession>A0A4Y2Q8K6</accession>
<feature type="region of interest" description="Disordered" evidence="1">
    <location>
        <begin position="1"/>
        <end position="134"/>
    </location>
</feature>
<dbReference type="Proteomes" id="UP000499080">
    <property type="component" value="Unassembled WGS sequence"/>
</dbReference>
<dbReference type="OrthoDB" id="6420815at2759"/>
<dbReference type="AlphaFoldDB" id="A0A4Y2Q8K6"/>
<feature type="compositionally biased region" description="Polar residues" evidence="1">
    <location>
        <begin position="68"/>
        <end position="98"/>
    </location>
</feature>
<protein>
    <submittedName>
        <fullName evidence="2">Uncharacterized protein</fullName>
    </submittedName>
</protein>
<feature type="compositionally biased region" description="Polar residues" evidence="1">
    <location>
        <begin position="38"/>
        <end position="47"/>
    </location>
</feature>
<evidence type="ECO:0000313" key="3">
    <source>
        <dbReference type="Proteomes" id="UP000499080"/>
    </source>
</evidence>
<comment type="caution">
    <text evidence="2">The sequence shown here is derived from an EMBL/GenBank/DDBJ whole genome shotgun (WGS) entry which is preliminary data.</text>
</comment>
<evidence type="ECO:0000256" key="1">
    <source>
        <dbReference type="SAM" id="MobiDB-lite"/>
    </source>
</evidence>
<proteinExistence type="predicted"/>
<feature type="compositionally biased region" description="Polar residues" evidence="1">
    <location>
        <begin position="19"/>
        <end position="30"/>
    </location>
</feature>
<dbReference type="EMBL" id="BGPR01013096">
    <property type="protein sequence ID" value="GBN59220.1"/>
    <property type="molecule type" value="Genomic_DNA"/>
</dbReference>
<name>A0A4Y2Q8K6_ARAVE</name>
<feature type="compositionally biased region" description="Basic and acidic residues" evidence="1">
    <location>
        <begin position="1"/>
        <end position="14"/>
    </location>
</feature>
<evidence type="ECO:0000313" key="2">
    <source>
        <dbReference type="EMBL" id="GBN59220.1"/>
    </source>
</evidence>
<keyword evidence="3" id="KW-1185">Reference proteome</keyword>
<organism evidence="2 3">
    <name type="scientific">Araneus ventricosus</name>
    <name type="common">Orbweaver spider</name>
    <name type="synonym">Epeira ventricosa</name>
    <dbReference type="NCBI Taxonomy" id="182803"/>
    <lineage>
        <taxon>Eukaryota</taxon>
        <taxon>Metazoa</taxon>
        <taxon>Ecdysozoa</taxon>
        <taxon>Arthropoda</taxon>
        <taxon>Chelicerata</taxon>
        <taxon>Arachnida</taxon>
        <taxon>Araneae</taxon>
        <taxon>Araneomorphae</taxon>
        <taxon>Entelegynae</taxon>
        <taxon>Araneoidea</taxon>
        <taxon>Araneidae</taxon>
        <taxon>Araneus</taxon>
    </lineage>
</organism>
<gene>
    <name evidence="2" type="ORF">AVEN_254746_1</name>
</gene>
<feature type="compositionally biased region" description="Basic and acidic residues" evidence="1">
    <location>
        <begin position="125"/>
        <end position="134"/>
    </location>
</feature>
<reference evidence="2 3" key="1">
    <citation type="journal article" date="2019" name="Sci. Rep.">
        <title>Orb-weaving spider Araneus ventricosus genome elucidates the spidroin gene catalogue.</title>
        <authorList>
            <person name="Kono N."/>
            <person name="Nakamura H."/>
            <person name="Ohtoshi R."/>
            <person name="Moran D.A.P."/>
            <person name="Shinohara A."/>
            <person name="Yoshida Y."/>
            <person name="Fujiwara M."/>
            <person name="Mori M."/>
            <person name="Tomita M."/>
            <person name="Arakawa K."/>
        </authorList>
    </citation>
    <scope>NUCLEOTIDE SEQUENCE [LARGE SCALE GENOMIC DNA]</scope>
</reference>
<sequence>MEAAGPDDRPESPKKKIRPSSTTNSEMLNSDNHDSTDSVEASGNHSAEMNGLTPTRRGREAEARKNVSDASNDQGSIQEEVVSSTENTVQSKKQLTTENDGDADSLTNEAEDPNNHEAASINTSRDIEAGKQEL</sequence>